<protein>
    <submittedName>
        <fullName evidence="1">Uncharacterized protein</fullName>
    </submittedName>
</protein>
<organism evidence="1 2">
    <name type="scientific">Naganishia vaughanmartiniae</name>
    <dbReference type="NCBI Taxonomy" id="1424756"/>
    <lineage>
        <taxon>Eukaryota</taxon>
        <taxon>Fungi</taxon>
        <taxon>Dikarya</taxon>
        <taxon>Basidiomycota</taxon>
        <taxon>Agaricomycotina</taxon>
        <taxon>Tremellomycetes</taxon>
        <taxon>Filobasidiales</taxon>
        <taxon>Filobasidiaceae</taxon>
        <taxon>Naganishia</taxon>
    </lineage>
</organism>
<accession>A0ACC2XIQ8</accession>
<sequence>MTRKFSAADAAKQHWGAKNQKSSTKGSEVDTSAPAPFAATSLPPPASELPPLPPIYETKRHNNEAKASKDPSETAGLQLNNVSGGHEPDKTEIPPSRHELPAKVHDQGNPVFVDSGPNSTPMPVPVQDTHLGRQKAPYYDDVYLGEVDAHPGLPPGYSKNLDKQHDKMTLQEANWNVANTHTTDNTNITLNNLAPGSSSGDQQAVGSKPPSGSGWDREPEREQYPEEKKKLRGNEITPSNIPEGDISGRTAGDGNHPTESSVPPIMVAQVQLPDDHSQLNLPYGSGDKKEIGMDIVDAKRLREEPSTTPPPRAAMNLQDVKPESRNSESPQKLNPNTTSESGFQSEIPDSLKQSLKTFCHNAKACKTRTMTFALICVGYIAATYFTSSLLIAQAPAAVAASTTASVAKRQAAINATEIAADTLSSVNDAFQDPGFLVGIVQGHVLLISTLWHLVAQLLIVCLINSIYSYEPPEGTPNEDTEKSGPSETSPLGKGSLWNPTSWWRRLTDRASRTQNWSQRHMGRWSFARYGLILALFLITLLIARQLTSLSYISRNPSSNEPWSTFPDVALIYDKLRASRTGLASGAGLVRVSMGFWFLVVFSGSYCMSTLADKPPARPSDLEQGKGVV</sequence>
<reference evidence="1" key="1">
    <citation type="submission" date="2023-04" db="EMBL/GenBank/DDBJ databases">
        <title>Draft Genome sequencing of Naganishia species isolated from polar environments using Oxford Nanopore Technology.</title>
        <authorList>
            <person name="Leo P."/>
            <person name="Venkateswaran K."/>
        </authorList>
    </citation>
    <scope>NUCLEOTIDE SEQUENCE</scope>
    <source>
        <strain evidence="1">MNA-CCFEE 5425</strain>
    </source>
</reference>
<evidence type="ECO:0000313" key="2">
    <source>
        <dbReference type="Proteomes" id="UP001243375"/>
    </source>
</evidence>
<proteinExistence type="predicted"/>
<comment type="caution">
    <text evidence="1">The sequence shown here is derived from an EMBL/GenBank/DDBJ whole genome shotgun (WGS) entry which is preliminary data.</text>
</comment>
<dbReference type="Proteomes" id="UP001243375">
    <property type="component" value="Unassembled WGS sequence"/>
</dbReference>
<dbReference type="EMBL" id="JASBWU010000004">
    <property type="protein sequence ID" value="KAJ9122597.1"/>
    <property type="molecule type" value="Genomic_DNA"/>
</dbReference>
<evidence type="ECO:0000313" key="1">
    <source>
        <dbReference type="EMBL" id="KAJ9122597.1"/>
    </source>
</evidence>
<keyword evidence="2" id="KW-1185">Reference proteome</keyword>
<name>A0ACC2XIQ8_9TREE</name>
<gene>
    <name evidence="1" type="ORF">QFC22_002026</name>
</gene>